<evidence type="ECO:0000256" key="8">
    <source>
        <dbReference type="ARBA" id="ARBA00047838"/>
    </source>
</evidence>
<evidence type="ECO:0000313" key="12">
    <source>
        <dbReference type="EMBL" id="MEG3182787.1"/>
    </source>
</evidence>
<dbReference type="PIRSF" id="PIRSF000495">
    <property type="entry name" value="Amidotransf_hisH"/>
    <property type="match status" value="1"/>
</dbReference>
<comment type="function">
    <text evidence="10">IGPS catalyzes the conversion of PRFAR and glutamine to IGP, AICAR and glutamate. The HisH subunit catalyzes the hydrolysis of glutamine to glutamate and ammonia as part of the synthesis of IGP and AICAR. The resulting ammonia molecule is channeled to the active site of HisF.</text>
</comment>
<dbReference type="HAMAP" id="MF_00278">
    <property type="entry name" value="HisH"/>
    <property type="match status" value="1"/>
</dbReference>
<dbReference type="PANTHER" id="PTHR42701:SF1">
    <property type="entry name" value="IMIDAZOLE GLYCEROL PHOSPHATE SYNTHASE SUBUNIT HISH"/>
    <property type="match status" value="1"/>
</dbReference>
<protein>
    <recommendedName>
        <fullName evidence="10">Imidazole glycerol phosphate synthase subunit HisH</fullName>
        <ecNumber evidence="10">4.3.2.10</ecNumber>
    </recommendedName>
    <alternativeName>
        <fullName evidence="10">IGP synthase glutaminase subunit</fullName>
        <ecNumber evidence="10">3.5.1.2</ecNumber>
    </alternativeName>
    <alternativeName>
        <fullName evidence="10">IGP synthase subunit HisH</fullName>
    </alternativeName>
    <alternativeName>
        <fullName evidence="10">ImGP synthase subunit HisH</fullName>
        <shortName evidence="10">IGPS subunit HisH</shortName>
    </alternativeName>
</protein>
<dbReference type="NCBIfam" id="TIGR01855">
    <property type="entry name" value="IMP_synth_hisH"/>
    <property type="match status" value="1"/>
</dbReference>
<keyword evidence="13" id="KW-1185">Reference proteome</keyword>
<sequence>MIDVVLIDGGGANLGSVRYALERLGARVRISVEPAVINSAARVILPGVGAAAVGMARLHELGLVEVIRTLRQPLLGICLGMQLMYESSEEGDVECLGLVPGRVTRLAPRDRITDAPAVRVPHMGWNRLRAVRGHGLLADIDDGAQAYFVHGYAAPVGTATLAIATHGCDFSAVVGDGLRFGAQFHPERSAAVGARLLRNFLSEAIA</sequence>
<feature type="active site" evidence="10">
    <location>
        <position position="187"/>
    </location>
</feature>
<evidence type="ECO:0000256" key="1">
    <source>
        <dbReference type="ARBA" id="ARBA00005091"/>
    </source>
</evidence>
<feature type="domain" description="Glutamine amidotransferase" evidence="11">
    <location>
        <begin position="6"/>
        <end position="202"/>
    </location>
</feature>
<evidence type="ECO:0000256" key="6">
    <source>
        <dbReference type="ARBA" id="ARBA00023102"/>
    </source>
</evidence>
<proteinExistence type="inferred from homology"/>
<comment type="caution">
    <text evidence="12">The sequence shown here is derived from an EMBL/GenBank/DDBJ whole genome shotgun (WGS) entry which is preliminary data.</text>
</comment>
<gene>
    <name evidence="10 12" type="primary">hisH</name>
    <name evidence="12" type="ORF">SNE34_02005</name>
</gene>
<dbReference type="SUPFAM" id="SSF52317">
    <property type="entry name" value="Class I glutamine amidotransferase-like"/>
    <property type="match status" value="1"/>
</dbReference>
<evidence type="ECO:0000256" key="5">
    <source>
        <dbReference type="ARBA" id="ARBA00022962"/>
    </source>
</evidence>
<dbReference type="InterPro" id="IPR010139">
    <property type="entry name" value="Imidazole-glycPsynth_HisH"/>
</dbReference>
<dbReference type="PROSITE" id="PS51273">
    <property type="entry name" value="GATASE_TYPE_1"/>
    <property type="match status" value="1"/>
</dbReference>
<evidence type="ECO:0000313" key="13">
    <source>
        <dbReference type="Proteomes" id="UP001355056"/>
    </source>
</evidence>
<accession>A0ABU7YV33</accession>
<evidence type="ECO:0000259" key="11">
    <source>
        <dbReference type="Pfam" id="PF00117"/>
    </source>
</evidence>
<keyword evidence="4 10" id="KW-0378">Hydrolase</keyword>
<dbReference type="EC" id="3.5.1.2" evidence="10"/>
<evidence type="ECO:0000256" key="3">
    <source>
        <dbReference type="ARBA" id="ARBA00022605"/>
    </source>
</evidence>
<reference evidence="12 13" key="1">
    <citation type="journal article" date="2016" name="Int. J. Syst. Evol. Microbiol.">
        <title>Lysobacter erysipheiresistens sp. nov., an antagonist of powdery mildew, isolated from tobacco-cultivated soil.</title>
        <authorList>
            <person name="Xie B."/>
            <person name="Li T."/>
            <person name="Lin X."/>
            <person name="Wang C.J."/>
            <person name="Chen Y.J."/>
            <person name="Liu W.J."/>
            <person name="Zhao Z.W."/>
        </authorList>
    </citation>
    <scope>NUCLEOTIDE SEQUENCE [LARGE SCALE GENOMIC DNA]</scope>
    <source>
        <strain evidence="12 13">RS-LYSO-3</strain>
    </source>
</reference>
<evidence type="ECO:0000256" key="7">
    <source>
        <dbReference type="ARBA" id="ARBA00023239"/>
    </source>
</evidence>
<dbReference type="GO" id="GO:0016829">
    <property type="term" value="F:lyase activity"/>
    <property type="evidence" value="ECO:0007669"/>
    <property type="project" value="UniProtKB-KW"/>
</dbReference>
<dbReference type="EC" id="4.3.2.10" evidence="10"/>
<dbReference type="InterPro" id="IPR017926">
    <property type="entry name" value="GATASE"/>
</dbReference>
<evidence type="ECO:0000256" key="10">
    <source>
        <dbReference type="HAMAP-Rule" id="MF_00278"/>
    </source>
</evidence>
<evidence type="ECO:0000256" key="2">
    <source>
        <dbReference type="ARBA" id="ARBA00011152"/>
    </source>
</evidence>
<comment type="subcellular location">
    <subcellularLocation>
        <location evidence="10">Cytoplasm</location>
    </subcellularLocation>
</comment>
<dbReference type="Gene3D" id="3.40.50.880">
    <property type="match status" value="1"/>
</dbReference>
<comment type="catalytic activity">
    <reaction evidence="8 10">
        <text>5-[(5-phospho-1-deoxy-D-ribulos-1-ylimino)methylamino]-1-(5-phospho-beta-D-ribosyl)imidazole-4-carboxamide + L-glutamine = D-erythro-1-(imidazol-4-yl)glycerol 3-phosphate + 5-amino-1-(5-phospho-beta-D-ribosyl)imidazole-4-carboxamide + L-glutamate + H(+)</text>
        <dbReference type="Rhea" id="RHEA:24793"/>
        <dbReference type="ChEBI" id="CHEBI:15378"/>
        <dbReference type="ChEBI" id="CHEBI:29985"/>
        <dbReference type="ChEBI" id="CHEBI:58278"/>
        <dbReference type="ChEBI" id="CHEBI:58359"/>
        <dbReference type="ChEBI" id="CHEBI:58475"/>
        <dbReference type="ChEBI" id="CHEBI:58525"/>
        <dbReference type="EC" id="4.3.2.10"/>
    </reaction>
</comment>
<dbReference type="PANTHER" id="PTHR42701">
    <property type="entry name" value="IMIDAZOLE GLYCEROL PHOSPHATE SYNTHASE SUBUNIT HISH"/>
    <property type="match status" value="1"/>
</dbReference>
<feature type="active site" description="Nucleophile" evidence="10">
    <location>
        <position position="78"/>
    </location>
</feature>
<dbReference type="InterPro" id="IPR029062">
    <property type="entry name" value="Class_I_gatase-like"/>
</dbReference>
<dbReference type="Pfam" id="PF00117">
    <property type="entry name" value="GATase"/>
    <property type="match status" value="1"/>
</dbReference>
<name>A0ABU7YV33_9GAMM</name>
<dbReference type="RefSeq" id="WP_332614212.1">
    <property type="nucleotide sequence ID" value="NZ_JAXGFP010000001.1"/>
</dbReference>
<dbReference type="Proteomes" id="UP001355056">
    <property type="component" value="Unassembled WGS sequence"/>
</dbReference>
<keyword evidence="5 10" id="KW-0315">Glutamine amidotransferase</keyword>
<comment type="subunit">
    <text evidence="2 10">Heterodimer of HisH and HisF.</text>
</comment>
<evidence type="ECO:0000256" key="9">
    <source>
        <dbReference type="ARBA" id="ARBA00049534"/>
    </source>
</evidence>
<organism evidence="12 13">
    <name type="scientific">Novilysobacter erysipheiresistens</name>
    <dbReference type="NCBI Taxonomy" id="1749332"/>
    <lineage>
        <taxon>Bacteria</taxon>
        <taxon>Pseudomonadati</taxon>
        <taxon>Pseudomonadota</taxon>
        <taxon>Gammaproteobacteria</taxon>
        <taxon>Lysobacterales</taxon>
        <taxon>Lysobacteraceae</taxon>
        <taxon>Novilysobacter</taxon>
    </lineage>
</organism>
<dbReference type="EMBL" id="JAXGFP010000001">
    <property type="protein sequence ID" value="MEG3182787.1"/>
    <property type="molecule type" value="Genomic_DNA"/>
</dbReference>
<keyword evidence="6 10" id="KW-0368">Histidine biosynthesis</keyword>
<evidence type="ECO:0000256" key="4">
    <source>
        <dbReference type="ARBA" id="ARBA00022801"/>
    </source>
</evidence>
<comment type="pathway">
    <text evidence="1 10">Amino-acid biosynthesis; L-histidine biosynthesis; L-histidine from 5-phospho-alpha-D-ribose 1-diphosphate: step 5/9.</text>
</comment>
<keyword evidence="7 10" id="KW-0456">Lyase</keyword>
<keyword evidence="10" id="KW-0963">Cytoplasm</keyword>
<comment type="catalytic activity">
    <reaction evidence="9 10">
        <text>L-glutamine + H2O = L-glutamate + NH4(+)</text>
        <dbReference type="Rhea" id="RHEA:15889"/>
        <dbReference type="ChEBI" id="CHEBI:15377"/>
        <dbReference type="ChEBI" id="CHEBI:28938"/>
        <dbReference type="ChEBI" id="CHEBI:29985"/>
        <dbReference type="ChEBI" id="CHEBI:58359"/>
        <dbReference type="EC" id="3.5.1.2"/>
    </reaction>
</comment>
<dbReference type="CDD" id="cd01748">
    <property type="entry name" value="GATase1_IGP_Synthase"/>
    <property type="match status" value="1"/>
</dbReference>
<keyword evidence="3 10" id="KW-0028">Amino-acid biosynthesis</keyword>
<feature type="active site" evidence="10">
    <location>
        <position position="185"/>
    </location>
</feature>